<dbReference type="EMBL" id="JARQAI010000001">
    <property type="protein sequence ID" value="MDT2735871.1"/>
    <property type="molecule type" value="Genomic_DNA"/>
</dbReference>
<gene>
    <name evidence="2" type="ORF">P7H00_01825</name>
</gene>
<dbReference type="AlphaFoldDB" id="A0AAE4L0M5"/>
<evidence type="ECO:0000256" key="1">
    <source>
        <dbReference type="SAM" id="Phobius"/>
    </source>
</evidence>
<reference evidence="2" key="1">
    <citation type="submission" date="2023-03" db="EMBL/GenBank/DDBJ databases">
        <authorList>
            <person name="Shen W."/>
            <person name="Cai J."/>
        </authorList>
    </citation>
    <scope>NUCLEOTIDE SEQUENCE</scope>
    <source>
        <strain evidence="2">P69-2</strain>
    </source>
</reference>
<evidence type="ECO:0000313" key="2">
    <source>
        <dbReference type="EMBL" id="MDT2735871.1"/>
    </source>
</evidence>
<dbReference type="SUPFAM" id="SSF159121">
    <property type="entry name" value="BC4932-like"/>
    <property type="match status" value="1"/>
</dbReference>
<dbReference type="Proteomes" id="UP001180842">
    <property type="component" value="Unassembled WGS sequence"/>
</dbReference>
<dbReference type="Pfam" id="PF06486">
    <property type="entry name" value="DUF1093"/>
    <property type="match status" value="1"/>
</dbReference>
<dbReference type="RefSeq" id="WP_067624439.1">
    <property type="nucleotide sequence ID" value="NZ_BAAAXL010000001.1"/>
</dbReference>
<dbReference type="PANTHER" id="PTHR36433:SF2">
    <property type="entry name" value="YXEA FAMILY PROTEIN"/>
    <property type="match status" value="1"/>
</dbReference>
<dbReference type="Gene3D" id="2.40.50.480">
    <property type="match status" value="1"/>
</dbReference>
<protein>
    <submittedName>
        <fullName evidence="2">YxeA family protein</fullName>
    </submittedName>
</protein>
<keyword evidence="1" id="KW-1133">Transmembrane helix</keyword>
<feature type="transmembrane region" description="Helical" evidence="1">
    <location>
        <begin position="6"/>
        <end position="26"/>
    </location>
</feature>
<dbReference type="InterPro" id="IPR036166">
    <property type="entry name" value="YxeA-like_sf"/>
</dbReference>
<dbReference type="InterPro" id="IPR006542">
    <property type="entry name" value="DUF1093"/>
</dbReference>
<dbReference type="NCBIfam" id="TIGR01655">
    <property type="entry name" value="yxeA_fam"/>
    <property type="match status" value="1"/>
</dbReference>
<organism evidence="2 3">
    <name type="scientific">Enterococcus pseudoavium</name>
    <dbReference type="NCBI Taxonomy" id="44007"/>
    <lineage>
        <taxon>Bacteria</taxon>
        <taxon>Bacillati</taxon>
        <taxon>Bacillota</taxon>
        <taxon>Bacilli</taxon>
        <taxon>Lactobacillales</taxon>
        <taxon>Enterococcaceae</taxon>
        <taxon>Enterococcus</taxon>
    </lineage>
</organism>
<accession>A0AAE4L0M5</accession>
<name>A0AAE4L0M5_9ENTE</name>
<dbReference type="PANTHER" id="PTHR36433">
    <property type="entry name" value="HYPOTHETICAL CYTOSOLIC PROTEIN"/>
    <property type="match status" value="1"/>
</dbReference>
<keyword evidence="1" id="KW-0472">Membrane</keyword>
<proteinExistence type="predicted"/>
<evidence type="ECO:0000313" key="3">
    <source>
        <dbReference type="Proteomes" id="UP001180842"/>
    </source>
</evidence>
<keyword evidence="1" id="KW-0812">Transmembrane</keyword>
<comment type="caution">
    <text evidence="2">The sequence shown here is derived from an EMBL/GenBank/DDBJ whole genome shotgun (WGS) entry which is preliminary data.</text>
</comment>
<sequence length="130" mass="14625">MLRKLIYGIIYGVAGIFILLFGAALYSKQSPGEVADLLDQYNPIVPKSELYVKTTTPQSINEKGTALYQQTAANKDGKTQKVQFNDFNGFTNSKKKRYLKLIIKGHHVEAYEDVARSQVPEKALKKLDSR</sequence>